<proteinExistence type="predicted"/>
<evidence type="ECO:0000313" key="1">
    <source>
        <dbReference type="EMBL" id="GBL86622.1"/>
    </source>
</evidence>
<sequence length="108" mass="12447">MIFLVEEHIRRIERPEWLSDVVPTDNVQDALRRNTIGDLPGFENLAVIRLGFIATSSFSGFVRPMPTQLLNSNHSYRHKGVEWCFERAAVRFVKLWGAVIYLIRPGAH</sequence>
<comment type="caution">
    <text evidence="1">The sequence shown here is derived from an EMBL/GenBank/DDBJ whole genome shotgun (WGS) entry which is preliminary data.</text>
</comment>
<protein>
    <submittedName>
        <fullName evidence="1">Uncharacterized protein</fullName>
    </submittedName>
</protein>
<dbReference type="Proteomes" id="UP000499080">
    <property type="component" value="Unassembled WGS sequence"/>
</dbReference>
<reference evidence="1 2" key="1">
    <citation type="journal article" date="2019" name="Sci. Rep.">
        <title>Orb-weaving spider Araneus ventricosus genome elucidates the spidroin gene catalogue.</title>
        <authorList>
            <person name="Kono N."/>
            <person name="Nakamura H."/>
            <person name="Ohtoshi R."/>
            <person name="Moran D.A.P."/>
            <person name="Shinohara A."/>
            <person name="Yoshida Y."/>
            <person name="Fujiwara M."/>
            <person name="Mori M."/>
            <person name="Tomita M."/>
            <person name="Arakawa K."/>
        </authorList>
    </citation>
    <scope>NUCLEOTIDE SEQUENCE [LARGE SCALE GENOMIC DNA]</scope>
</reference>
<name>A0A4Y2B2R7_ARAVE</name>
<gene>
    <name evidence="1" type="ORF">AVEN_128327_1</name>
</gene>
<dbReference type="EMBL" id="BGPR01082313">
    <property type="protein sequence ID" value="GBL86622.1"/>
    <property type="molecule type" value="Genomic_DNA"/>
</dbReference>
<organism evidence="1 2">
    <name type="scientific">Araneus ventricosus</name>
    <name type="common">Orbweaver spider</name>
    <name type="synonym">Epeira ventricosa</name>
    <dbReference type="NCBI Taxonomy" id="182803"/>
    <lineage>
        <taxon>Eukaryota</taxon>
        <taxon>Metazoa</taxon>
        <taxon>Ecdysozoa</taxon>
        <taxon>Arthropoda</taxon>
        <taxon>Chelicerata</taxon>
        <taxon>Arachnida</taxon>
        <taxon>Araneae</taxon>
        <taxon>Araneomorphae</taxon>
        <taxon>Entelegynae</taxon>
        <taxon>Araneoidea</taxon>
        <taxon>Araneidae</taxon>
        <taxon>Araneus</taxon>
    </lineage>
</organism>
<keyword evidence="2" id="KW-1185">Reference proteome</keyword>
<dbReference type="AlphaFoldDB" id="A0A4Y2B2R7"/>
<evidence type="ECO:0000313" key="2">
    <source>
        <dbReference type="Proteomes" id="UP000499080"/>
    </source>
</evidence>
<accession>A0A4Y2B2R7</accession>